<dbReference type="InterPro" id="IPR036390">
    <property type="entry name" value="WH_DNA-bd_sf"/>
</dbReference>
<evidence type="ECO:0000313" key="2">
    <source>
        <dbReference type="EMBL" id="SNY55054.1"/>
    </source>
</evidence>
<protein>
    <submittedName>
        <fullName evidence="2">DNA-binding transcriptional regulator, MarR family</fullName>
    </submittedName>
</protein>
<dbReference type="Proteomes" id="UP000219612">
    <property type="component" value="Unassembled WGS sequence"/>
</dbReference>
<gene>
    <name evidence="2" type="ORF">SAMN05421748_11616</name>
</gene>
<dbReference type="PRINTS" id="PR00598">
    <property type="entry name" value="HTHMARR"/>
</dbReference>
<dbReference type="InterPro" id="IPR000835">
    <property type="entry name" value="HTH_MarR-typ"/>
</dbReference>
<dbReference type="GO" id="GO:0006950">
    <property type="term" value="P:response to stress"/>
    <property type="evidence" value="ECO:0007669"/>
    <property type="project" value="TreeGrafter"/>
</dbReference>
<keyword evidence="2" id="KW-0238">DNA-binding</keyword>
<dbReference type="InterPro" id="IPR039422">
    <property type="entry name" value="MarR/SlyA-like"/>
</dbReference>
<accession>A0A285J450</accession>
<dbReference type="RefSeq" id="WP_097323828.1">
    <property type="nucleotide sequence ID" value="NZ_OBDY01000016.1"/>
</dbReference>
<dbReference type="PROSITE" id="PS50995">
    <property type="entry name" value="HTH_MARR_2"/>
    <property type="match status" value="1"/>
</dbReference>
<feature type="domain" description="HTH marR-type" evidence="1">
    <location>
        <begin position="5"/>
        <end position="138"/>
    </location>
</feature>
<dbReference type="SMART" id="SM00347">
    <property type="entry name" value="HTH_MARR"/>
    <property type="match status" value="1"/>
</dbReference>
<dbReference type="GO" id="GO:0003700">
    <property type="term" value="F:DNA-binding transcription factor activity"/>
    <property type="evidence" value="ECO:0007669"/>
    <property type="project" value="InterPro"/>
</dbReference>
<dbReference type="InterPro" id="IPR036388">
    <property type="entry name" value="WH-like_DNA-bd_sf"/>
</dbReference>
<sequence>MEEPPNELAWAVHHLATAAAEVDAATARRMGLSAGDFLALKHLMVAEEPIGPVELGRLLGLTSGAATGLVDRLQRAGWVDRAPHPGDRRRQVLTATPRTTEAVLAELHPLAGDIARVSAALPAEHRRLVIDVLHDLARLHRRRTGEGRSSDRAKVE</sequence>
<dbReference type="PANTHER" id="PTHR33164:SF43">
    <property type="entry name" value="HTH-TYPE TRANSCRIPTIONAL REPRESSOR YETL"/>
    <property type="match status" value="1"/>
</dbReference>
<evidence type="ECO:0000313" key="3">
    <source>
        <dbReference type="Proteomes" id="UP000219612"/>
    </source>
</evidence>
<dbReference type="Gene3D" id="1.10.10.10">
    <property type="entry name" value="Winged helix-like DNA-binding domain superfamily/Winged helix DNA-binding domain"/>
    <property type="match status" value="1"/>
</dbReference>
<dbReference type="Pfam" id="PF12802">
    <property type="entry name" value="MarR_2"/>
    <property type="match status" value="1"/>
</dbReference>
<dbReference type="PANTHER" id="PTHR33164">
    <property type="entry name" value="TRANSCRIPTIONAL REGULATOR, MARR FAMILY"/>
    <property type="match status" value="1"/>
</dbReference>
<keyword evidence="3" id="KW-1185">Reference proteome</keyword>
<evidence type="ECO:0000259" key="1">
    <source>
        <dbReference type="PROSITE" id="PS50995"/>
    </source>
</evidence>
<organism evidence="2 3">
    <name type="scientific">Paractinoplanes atraurantiacus</name>
    <dbReference type="NCBI Taxonomy" id="1036182"/>
    <lineage>
        <taxon>Bacteria</taxon>
        <taxon>Bacillati</taxon>
        <taxon>Actinomycetota</taxon>
        <taxon>Actinomycetes</taxon>
        <taxon>Micromonosporales</taxon>
        <taxon>Micromonosporaceae</taxon>
        <taxon>Paractinoplanes</taxon>
    </lineage>
</organism>
<dbReference type="SUPFAM" id="SSF46785">
    <property type="entry name" value="Winged helix' DNA-binding domain"/>
    <property type="match status" value="1"/>
</dbReference>
<dbReference type="AlphaFoldDB" id="A0A285J450"/>
<dbReference type="GO" id="GO:0003677">
    <property type="term" value="F:DNA binding"/>
    <property type="evidence" value="ECO:0007669"/>
    <property type="project" value="UniProtKB-KW"/>
</dbReference>
<reference evidence="3" key="1">
    <citation type="submission" date="2017-09" db="EMBL/GenBank/DDBJ databases">
        <authorList>
            <person name="Varghese N."/>
            <person name="Submissions S."/>
        </authorList>
    </citation>
    <scope>NUCLEOTIDE SEQUENCE [LARGE SCALE GENOMIC DNA]</scope>
    <source>
        <strain evidence="3">CGMCC 4.6857</strain>
    </source>
</reference>
<proteinExistence type="predicted"/>
<dbReference type="EMBL" id="OBDY01000016">
    <property type="protein sequence ID" value="SNY55054.1"/>
    <property type="molecule type" value="Genomic_DNA"/>
</dbReference>
<name>A0A285J450_9ACTN</name>
<dbReference type="OrthoDB" id="3694026at2"/>